<evidence type="ECO:0000256" key="2">
    <source>
        <dbReference type="ARBA" id="ARBA00008163"/>
    </source>
</evidence>
<feature type="signal peptide" evidence="8">
    <location>
        <begin position="1"/>
        <end position="21"/>
    </location>
</feature>
<evidence type="ECO:0000256" key="8">
    <source>
        <dbReference type="SAM" id="SignalP"/>
    </source>
</evidence>
<keyword evidence="4" id="KW-0812">Transmembrane</keyword>
<name>A0ABP3Y046_9FLAO</name>
<keyword evidence="5 8" id="KW-0732">Signal</keyword>
<proteinExistence type="inferred from homology"/>
<dbReference type="InterPro" id="IPR005017">
    <property type="entry name" value="OMPP1/FadL/TodX"/>
</dbReference>
<keyword evidence="6" id="KW-0472">Membrane</keyword>
<gene>
    <name evidence="9" type="ORF">GCM10009118_14140</name>
</gene>
<dbReference type="EMBL" id="BAAAFH010000007">
    <property type="protein sequence ID" value="GAA0875006.1"/>
    <property type="molecule type" value="Genomic_DNA"/>
</dbReference>
<sequence>MQVKNIISAIALTAIATFSHAQNEVDALRYSQTFFGGTARYTGMGGSFGALGADLSVGTSNPAGLGRFSQNQFSFTLNNYSVSSNTEFGGTTSNSFVNRLKVDNIGILFASNRESKARGWRHLQFAFTYNRLADFSSNRYYEGEIFNSLLDVFAAQAYGVDPSLLYEYTPFTSALAWDTYAIDEVYDASGTVAYQPRLTNGNMYHKRSIQTRGGIGEYSLAFSGNYLNKLYIGGSINFQNTRYIEEYSHTEELTEPAGVSLRSFTYTWQQTTKGTGVNAKLGVIYAPIEDLRIGVAFHTPTIMHFKDSYRTGMNATHDTVYYEIPSNFEPQGEFSYRFASPLRAVFSGGYVVMKRLAINVEAELATYNKGNFRNSGDPMMAVSWETENQAIRNLYRTTVNLRTGLEFAFSPSFLARVGFAYYPSPYDKSVNNIGGAHYFYSAGIGYRWKKIFIDAGYRLHNTKIDYYAFNASDPTNLALITENKHQIAITLGLRF</sequence>
<dbReference type="Pfam" id="PF03349">
    <property type="entry name" value="Toluene_X"/>
    <property type="match status" value="1"/>
</dbReference>
<keyword evidence="7" id="KW-0998">Cell outer membrane</keyword>
<comment type="subcellular location">
    <subcellularLocation>
        <location evidence="1">Cell outer membrane</location>
        <topology evidence="1">Multi-pass membrane protein</topology>
    </subcellularLocation>
</comment>
<evidence type="ECO:0000256" key="6">
    <source>
        <dbReference type="ARBA" id="ARBA00023136"/>
    </source>
</evidence>
<evidence type="ECO:0000256" key="4">
    <source>
        <dbReference type="ARBA" id="ARBA00022692"/>
    </source>
</evidence>
<dbReference type="Proteomes" id="UP001501126">
    <property type="component" value="Unassembled WGS sequence"/>
</dbReference>
<accession>A0ABP3Y046</accession>
<evidence type="ECO:0000256" key="1">
    <source>
        <dbReference type="ARBA" id="ARBA00004571"/>
    </source>
</evidence>
<evidence type="ECO:0000256" key="7">
    <source>
        <dbReference type="ARBA" id="ARBA00023237"/>
    </source>
</evidence>
<dbReference type="SUPFAM" id="SSF56935">
    <property type="entry name" value="Porins"/>
    <property type="match status" value="1"/>
</dbReference>
<comment type="similarity">
    <text evidence="2">Belongs to the OmpP1/FadL family.</text>
</comment>
<dbReference type="PANTHER" id="PTHR35093:SF8">
    <property type="entry name" value="OUTER MEMBRANE PROTEIN NMB0088-RELATED"/>
    <property type="match status" value="1"/>
</dbReference>
<evidence type="ECO:0000256" key="3">
    <source>
        <dbReference type="ARBA" id="ARBA00022452"/>
    </source>
</evidence>
<dbReference type="PANTHER" id="PTHR35093">
    <property type="entry name" value="OUTER MEMBRANE PROTEIN NMB0088-RELATED"/>
    <property type="match status" value="1"/>
</dbReference>
<keyword evidence="9" id="KW-0675">Receptor</keyword>
<keyword evidence="10" id="KW-1185">Reference proteome</keyword>
<comment type="caution">
    <text evidence="9">The sequence shown here is derived from an EMBL/GenBank/DDBJ whole genome shotgun (WGS) entry which is preliminary data.</text>
</comment>
<evidence type="ECO:0000256" key="5">
    <source>
        <dbReference type="ARBA" id="ARBA00022729"/>
    </source>
</evidence>
<feature type="chain" id="PRO_5046138693" evidence="8">
    <location>
        <begin position="22"/>
        <end position="495"/>
    </location>
</feature>
<evidence type="ECO:0000313" key="9">
    <source>
        <dbReference type="EMBL" id="GAA0875006.1"/>
    </source>
</evidence>
<dbReference type="Gene3D" id="2.40.160.60">
    <property type="entry name" value="Outer membrane protein transport protein (OMPP1/FadL/TodX)"/>
    <property type="match status" value="1"/>
</dbReference>
<organism evidence="9 10">
    <name type="scientific">Wandonia haliotis</name>
    <dbReference type="NCBI Taxonomy" id="574963"/>
    <lineage>
        <taxon>Bacteria</taxon>
        <taxon>Pseudomonadati</taxon>
        <taxon>Bacteroidota</taxon>
        <taxon>Flavobacteriia</taxon>
        <taxon>Flavobacteriales</taxon>
        <taxon>Crocinitomicaceae</taxon>
        <taxon>Wandonia</taxon>
    </lineage>
</organism>
<evidence type="ECO:0000313" key="10">
    <source>
        <dbReference type="Proteomes" id="UP001501126"/>
    </source>
</evidence>
<reference evidence="10" key="1">
    <citation type="journal article" date="2019" name="Int. J. Syst. Evol. Microbiol.">
        <title>The Global Catalogue of Microorganisms (GCM) 10K type strain sequencing project: providing services to taxonomists for standard genome sequencing and annotation.</title>
        <authorList>
            <consortium name="The Broad Institute Genomics Platform"/>
            <consortium name="The Broad Institute Genome Sequencing Center for Infectious Disease"/>
            <person name="Wu L."/>
            <person name="Ma J."/>
        </authorList>
    </citation>
    <scope>NUCLEOTIDE SEQUENCE [LARGE SCALE GENOMIC DNA]</scope>
    <source>
        <strain evidence="10">JCM 16083</strain>
    </source>
</reference>
<keyword evidence="3" id="KW-1134">Transmembrane beta strand</keyword>
<protein>
    <submittedName>
        <fullName evidence="9">Hemin receptor</fullName>
    </submittedName>
</protein>
<dbReference type="RefSeq" id="WP_343786015.1">
    <property type="nucleotide sequence ID" value="NZ_BAAAFH010000007.1"/>
</dbReference>